<dbReference type="AlphaFoldDB" id="A0A411MNV2"/>
<dbReference type="SUPFAM" id="SSF49785">
    <property type="entry name" value="Galactose-binding domain-like"/>
    <property type="match status" value="1"/>
</dbReference>
<dbReference type="InterPro" id="IPR008979">
    <property type="entry name" value="Galactose-bd-like_sf"/>
</dbReference>
<dbReference type="Proteomes" id="UP000291130">
    <property type="component" value="Chromosome"/>
</dbReference>
<reference evidence="1 2" key="1">
    <citation type="submission" date="2019-02" db="EMBL/GenBank/DDBJ databases">
        <title>Complete genome sequence of Pseudomonas sp. SNU WT1 isolated from rainbow trout.</title>
        <authorList>
            <person name="Oh W.T."/>
            <person name="Park S.C."/>
        </authorList>
    </citation>
    <scope>NUCLEOTIDE SEQUENCE [LARGE SCALE GENOMIC DNA]</scope>
    <source>
        <strain evidence="1 2">SNU WT1</strain>
    </source>
</reference>
<accession>A0A411MNV2</accession>
<dbReference type="KEGG" id="ptk:EXN22_22615"/>
<evidence type="ECO:0008006" key="3">
    <source>
        <dbReference type="Google" id="ProtNLM"/>
    </source>
</evidence>
<gene>
    <name evidence="1" type="ORF">EXN22_22615</name>
</gene>
<evidence type="ECO:0000313" key="2">
    <source>
        <dbReference type="Proteomes" id="UP000291130"/>
    </source>
</evidence>
<dbReference type="OrthoDB" id="6992821at2"/>
<proteinExistence type="predicted"/>
<evidence type="ECO:0000313" key="1">
    <source>
        <dbReference type="EMBL" id="QBF28350.1"/>
    </source>
</evidence>
<sequence length="297" mass="33849">MENYVFDYTSFEQPGEAAWNGWNKGANGNMLKVMSEAGNHHLAFENFDGNLLGIILQKTLMGFTPGTAYSLSLRVKRLGQSPRTTTLSWHIGKEPLPTNYKVEDTNWHTLTWRFDATDSKHSFELIGRDESGHGNAPGADFIFDDIRIQPIEVKEDFDGRECKLQDPGARIELNTMSIYFLPDSMGKAGIYNDPSWSALHEKEGLVMCHGQDDGSYTQRLHIDLPGAYNSISFGWSYKHTSGEVKLYNTANELLWSYTLQQLHETISYTANDNCIARIELICRDWSYFDFFVFKNIP</sequence>
<protein>
    <recommendedName>
        <fullName evidence="3">CBM-cenC domain-containing protein</fullName>
    </recommendedName>
</protein>
<dbReference type="EMBL" id="CP035952">
    <property type="protein sequence ID" value="QBF28350.1"/>
    <property type="molecule type" value="Genomic_DNA"/>
</dbReference>
<dbReference type="Gene3D" id="2.60.120.260">
    <property type="entry name" value="Galactose-binding domain-like"/>
    <property type="match status" value="1"/>
</dbReference>
<name>A0A411MNV2_9PSED</name>
<organism evidence="1 2">
    <name type="scientific">Pseudomonas tructae</name>
    <dbReference type="NCBI Taxonomy" id="2518644"/>
    <lineage>
        <taxon>Bacteria</taxon>
        <taxon>Pseudomonadati</taxon>
        <taxon>Pseudomonadota</taxon>
        <taxon>Gammaproteobacteria</taxon>
        <taxon>Pseudomonadales</taxon>
        <taxon>Pseudomonadaceae</taxon>
        <taxon>Pseudomonas</taxon>
    </lineage>
</organism>
<keyword evidence="2" id="KW-1185">Reference proteome</keyword>
<dbReference type="RefSeq" id="WP_130266156.1">
    <property type="nucleotide sequence ID" value="NZ_CP035952.1"/>
</dbReference>